<dbReference type="InterPro" id="IPR051774">
    <property type="entry name" value="Sperm-specific_class_P"/>
</dbReference>
<dbReference type="EMBL" id="CAJGYM010000007">
    <property type="protein sequence ID" value="CAD6187701.1"/>
    <property type="molecule type" value="Genomic_DNA"/>
</dbReference>
<dbReference type="InterPro" id="IPR013783">
    <property type="entry name" value="Ig-like_fold"/>
</dbReference>
<dbReference type="SUPFAM" id="SSF49354">
    <property type="entry name" value="PapD-like"/>
    <property type="match status" value="1"/>
</dbReference>
<evidence type="ECO:0000313" key="2">
    <source>
        <dbReference type="EMBL" id="CAD6187701.1"/>
    </source>
</evidence>
<dbReference type="PROSITE" id="PS50202">
    <property type="entry name" value="MSP"/>
    <property type="match status" value="1"/>
</dbReference>
<keyword evidence="3" id="KW-1185">Reference proteome</keyword>
<evidence type="ECO:0000313" key="3">
    <source>
        <dbReference type="Proteomes" id="UP000835052"/>
    </source>
</evidence>
<dbReference type="InterPro" id="IPR000535">
    <property type="entry name" value="MSP_dom"/>
</dbReference>
<gene>
    <name evidence="2" type="ORF">CAUJ_LOCUS3620</name>
</gene>
<dbReference type="PANTHER" id="PTHR22947:SF39">
    <property type="entry name" value="MSP DOMAIN-CONTAINING PROTEIN"/>
    <property type="match status" value="1"/>
</dbReference>
<evidence type="ECO:0000259" key="1">
    <source>
        <dbReference type="PROSITE" id="PS50202"/>
    </source>
</evidence>
<sequence>MGVELSLKPPVCPIAANGGVSTHTIINHCDQMLAYKVRSSNNSNYSVNESYGLIQIGYTADLIITRKPGKPQPDRMVIQYVSVPQDCRDPKAVFAAPKREGEIVGETTIKLSAAE</sequence>
<dbReference type="Pfam" id="PF00635">
    <property type="entry name" value="Motile_Sperm"/>
    <property type="match status" value="1"/>
</dbReference>
<comment type="caution">
    <text evidence="2">The sequence shown here is derived from an EMBL/GenBank/DDBJ whole genome shotgun (WGS) entry which is preliminary data.</text>
</comment>
<reference evidence="2" key="1">
    <citation type="submission" date="2020-10" db="EMBL/GenBank/DDBJ databases">
        <authorList>
            <person name="Kikuchi T."/>
        </authorList>
    </citation>
    <scope>NUCLEOTIDE SEQUENCE</scope>
    <source>
        <strain evidence="2">NKZ352</strain>
    </source>
</reference>
<dbReference type="InterPro" id="IPR008962">
    <property type="entry name" value="PapD-like_sf"/>
</dbReference>
<dbReference type="AlphaFoldDB" id="A0A8S1GX65"/>
<protein>
    <recommendedName>
        <fullName evidence="1">MSP domain-containing protein</fullName>
    </recommendedName>
</protein>
<organism evidence="2 3">
    <name type="scientific">Caenorhabditis auriculariae</name>
    <dbReference type="NCBI Taxonomy" id="2777116"/>
    <lineage>
        <taxon>Eukaryota</taxon>
        <taxon>Metazoa</taxon>
        <taxon>Ecdysozoa</taxon>
        <taxon>Nematoda</taxon>
        <taxon>Chromadorea</taxon>
        <taxon>Rhabditida</taxon>
        <taxon>Rhabditina</taxon>
        <taxon>Rhabditomorpha</taxon>
        <taxon>Rhabditoidea</taxon>
        <taxon>Rhabditidae</taxon>
        <taxon>Peloderinae</taxon>
        <taxon>Caenorhabditis</taxon>
    </lineage>
</organism>
<accession>A0A8S1GX65</accession>
<dbReference type="OrthoDB" id="5813979at2759"/>
<name>A0A8S1GX65_9PELO</name>
<proteinExistence type="predicted"/>
<feature type="domain" description="MSP" evidence="1">
    <location>
        <begin position="1"/>
        <end position="114"/>
    </location>
</feature>
<dbReference type="PANTHER" id="PTHR22947">
    <property type="entry name" value="MAJOR SPERM PROTEIN"/>
    <property type="match status" value="1"/>
</dbReference>
<dbReference type="Proteomes" id="UP000835052">
    <property type="component" value="Unassembled WGS sequence"/>
</dbReference>
<dbReference type="Gene3D" id="2.60.40.10">
    <property type="entry name" value="Immunoglobulins"/>
    <property type="match status" value="1"/>
</dbReference>